<name>A0A1M4TTN4_9BURK</name>
<organism evidence="3 4">
    <name type="scientific">Lampropedia hyalina DSM 16112</name>
    <dbReference type="NCBI Taxonomy" id="1122156"/>
    <lineage>
        <taxon>Bacteria</taxon>
        <taxon>Pseudomonadati</taxon>
        <taxon>Pseudomonadota</taxon>
        <taxon>Betaproteobacteria</taxon>
        <taxon>Burkholderiales</taxon>
        <taxon>Comamonadaceae</taxon>
        <taxon>Lampropedia</taxon>
    </lineage>
</organism>
<feature type="domain" description="AMP-dependent synthetase/ligase" evidence="2">
    <location>
        <begin position="57"/>
        <end position="433"/>
    </location>
</feature>
<dbReference type="Pfam" id="PF00501">
    <property type="entry name" value="AMP-binding"/>
    <property type="match status" value="1"/>
</dbReference>
<accession>A0A1M4TTN4</accession>
<dbReference type="InterPro" id="IPR000873">
    <property type="entry name" value="AMP-dep_synth/lig_dom"/>
</dbReference>
<dbReference type="CDD" id="cd05921">
    <property type="entry name" value="FCS"/>
    <property type="match status" value="1"/>
</dbReference>
<dbReference type="Gene3D" id="3.40.50.12780">
    <property type="entry name" value="N-terminal domain of ligase-like"/>
    <property type="match status" value="1"/>
</dbReference>
<evidence type="ECO:0000259" key="2">
    <source>
        <dbReference type="Pfam" id="PF00501"/>
    </source>
</evidence>
<evidence type="ECO:0000313" key="3">
    <source>
        <dbReference type="EMBL" id="SHE47812.1"/>
    </source>
</evidence>
<evidence type="ECO:0000256" key="1">
    <source>
        <dbReference type="ARBA" id="ARBA00006432"/>
    </source>
</evidence>
<proteinExistence type="inferred from homology"/>
<reference evidence="3 4" key="1">
    <citation type="submission" date="2016-11" db="EMBL/GenBank/DDBJ databases">
        <authorList>
            <person name="Jaros S."/>
            <person name="Januszkiewicz K."/>
            <person name="Wedrychowicz H."/>
        </authorList>
    </citation>
    <scope>NUCLEOTIDE SEQUENCE [LARGE SCALE GENOMIC DNA]</scope>
    <source>
        <strain evidence="3 4">DSM 16112</strain>
    </source>
</reference>
<dbReference type="GO" id="GO:0006631">
    <property type="term" value="P:fatty acid metabolic process"/>
    <property type="evidence" value="ECO:0007669"/>
    <property type="project" value="TreeGrafter"/>
</dbReference>
<dbReference type="GO" id="GO:0031956">
    <property type="term" value="F:medium-chain fatty acid-CoA ligase activity"/>
    <property type="evidence" value="ECO:0007669"/>
    <property type="project" value="TreeGrafter"/>
</dbReference>
<protein>
    <submittedName>
        <fullName evidence="3">Trans-feruloyl-CoA synthase</fullName>
    </submittedName>
</protein>
<dbReference type="AlphaFoldDB" id="A0A1M4TTN4"/>
<dbReference type="PANTHER" id="PTHR43201">
    <property type="entry name" value="ACYL-COA SYNTHETASE"/>
    <property type="match status" value="1"/>
</dbReference>
<evidence type="ECO:0000313" key="4">
    <source>
        <dbReference type="Proteomes" id="UP000184327"/>
    </source>
</evidence>
<dbReference type="STRING" id="1122156.SAMN02745117_00346"/>
<sequence length="619" mass="68274">MSIAHFKPIIESDYRPVAIGTPGADIQRDADGIWHIRPQEVLQSYPARLTDRVVQGARNFPERTLVAERGLDGQWVCISYAEMLTRIRSIGQWLLDQGLSVQRPLLVLPGNSLEHIQLMLAAMYVGIPYSPVSPAYSLVATDYGKLAHIVGMVTPGAVYVDEAGPFAPAIAGAIATDVTVVAGKGQLPGRTIVPFGDLLATTPVSADAANAEVGPDTIAKFLFTSGSTKLPKAVVTTQRMLCANQQMLLQTFPFLKDEPPVLIDWLPWNHTFGGSHNVGIALYNGGTYYIDDGQPTPKRFAQTLRNLREISPTMYFNVPKAWEDLTFALEQDQELRDRFFERIKVFFVAGAALSQAAWDRLDRVTESHCGHRIRMMVGLGMTETSPSCLFSTGEVIGAGYVGLPAPGCEVKLVPLDGKLEARMRGPHVMPGYWRSPEQTREAFDEEGYYRTGDALRFVNEYHLEHGLVFDGRIAEDFKLSSGTFVSVGPLRAKVITQGAPYVQDVVVAGANRDDIGLLIFGRANECRQLSGLDEGADLFSVVTHPVVREFFQDLLMQLNQSATGSANRIAWIRLLETLPSIDHHEVTDKGSINQRAVLTRRSDLVEELYTNQDDFIIRA</sequence>
<dbReference type="PANTHER" id="PTHR43201:SF8">
    <property type="entry name" value="ACYL-COA SYNTHETASE FAMILY MEMBER 3"/>
    <property type="match status" value="1"/>
</dbReference>
<comment type="similarity">
    <text evidence="1">Belongs to the ATP-dependent AMP-binding enzyme family.</text>
</comment>
<gene>
    <name evidence="3" type="ORF">SAMN02745117_00346</name>
</gene>
<dbReference type="InterPro" id="IPR042099">
    <property type="entry name" value="ANL_N_sf"/>
</dbReference>
<dbReference type="EMBL" id="FQUZ01000003">
    <property type="protein sequence ID" value="SHE47812.1"/>
    <property type="molecule type" value="Genomic_DNA"/>
</dbReference>
<dbReference type="Proteomes" id="UP000184327">
    <property type="component" value="Unassembled WGS sequence"/>
</dbReference>
<dbReference type="OrthoDB" id="9766486at2"/>
<keyword evidence="4" id="KW-1185">Reference proteome</keyword>
<dbReference type="SUPFAM" id="SSF56801">
    <property type="entry name" value="Acetyl-CoA synthetase-like"/>
    <property type="match status" value="1"/>
</dbReference>
<dbReference type="RefSeq" id="WP_073353978.1">
    <property type="nucleotide sequence ID" value="NZ_FQUZ01000003.1"/>
</dbReference>
<dbReference type="Pfam" id="PF23562">
    <property type="entry name" value="AMP-binding_C_3"/>
    <property type="match status" value="1"/>
</dbReference>